<evidence type="ECO:0000256" key="1">
    <source>
        <dbReference type="ARBA" id="ARBA00004141"/>
    </source>
</evidence>
<feature type="domain" description="O-antigen ligase-related" evidence="6">
    <location>
        <begin position="196"/>
        <end position="335"/>
    </location>
</feature>
<evidence type="ECO:0000256" key="5">
    <source>
        <dbReference type="SAM" id="Phobius"/>
    </source>
</evidence>
<dbReference type="Pfam" id="PF04932">
    <property type="entry name" value="Wzy_C"/>
    <property type="match status" value="1"/>
</dbReference>
<dbReference type="InterPro" id="IPR051533">
    <property type="entry name" value="WaaL-like"/>
</dbReference>
<keyword evidence="2 5" id="KW-0812">Transmembrane</keyword>
<feature type="transmembrane region" description="Helical" evidence="5">
    <location>
        <begin position="347"/>
        <end position="380"/>
    </location>
</feature>
<reference evidence="7 8" key="1">
    <citation type="journal article" date="2015" name="Nature">
        <title>rRNA introns, odd ribosomes, and small enigmatic genomes across a large radiation of phyla.</title>
        <authorList>
            <person name="Brown C.T."/>
            <person name="Hug L.A."/>
            <person name="Thomas B.C."/>
            <person name="Sharon I."/>
            <person name="Castelle C.J."/>
            <person name="Singh A."/>
            <person name="Wilkins M.J."/>
            <person name="Williams K.H."/>
            <person name="Banfield J.F."/>
        </authorList>
    </citation>
    <scope>NUCLEOTIDE SEQUENCE [LARGE SCALE GENOMIC DNA]</scope>
</reference>
<name>A0A0G0K705_9BACT</name>
<evidence type="ECO:0000256" key="3">
    <source>
        <dbReference type="ARBA" id="ARBA00022989"/>
    </source>
</evidence>
<evidence type="ECO:0000256" key="4">
    <source>
        <dbReference type="ARBA" id="ARBA00023136"/>
    </source>
</evidence>
<comment type="caution">
    <text evidence="7">The sequence shown here is derived from an EMBL/GenBank/DDBJ whole genome shotgun (WGS) entry which is preliminary data.</text>
</comment>
<feature type="transmembrane region" description="Helical" evidence="5">
    <location>
        <begin position="31"/>
        <end position="51"/>
    </location>
</feature>
<feature type="transmembrane region" description="Helical" evidence="5">
    <location>
        <begin position="7"/>
        <end position="25"/>
    </location>
</feature>
<feature type="transmembrane region" description="Helical" evidence="5">
    <location>
        <begin position="160"/>
        <end position="181"/>
    </location>
</feature>
<feature type="transmembrane region" description="Helical" evidence="5">
    <location>
        <begin position="63"/>
        <end position="83"/>
    </location>
</feature>
<evidence type="ECO:0000256" key="2">
    <source>
        <dbReference type="ARBA" id="ARBA00022692"/>
    </source>
</evidence>
<feature type="transmembrane region" description="Helical" evidence="5">
    <location>
        <begin position="230"/>
        <end position="247"/>
    </location>
</feature>
<accession>A0A0G0K705</accession>
<evidence type="ECO:0000313" key="8">
    <source>
        <dbReference type="Proteomes" id="UP000034471"/>
    </source>
</evidence>
<dbReference type="GO" id="GO:0016020">
    <property type="term" value="C:membrane"/>
    <property type="evidence" value="ECO:0007669"/>
    <property type="project" value="UniProtKB-SubCell"/>
</dbReference>
<gene>
    <name evidence="7" type="ORF">US54_C0068G0010</name>
</gene>
<dbReference type="PANTHER" id="PTHR37422:SF17">
    <property type="entry name" value="O-ANTIGEN LIGASE"/>
    <property type="match status" value="1"/>
</dbReference>
<dbReference type="PANTHER" id="PTHR37422">
    <property type="entry name" value="TEICHURONIC ACID BIOSYNTHESIS PROTEIN TUAE"/>
    <property type="match status" value="1"/>
</dbReference>
<feature type="transmembrane region" description="Helical" evidence="5">
    <location>
        <begin position="193"/>
        <end position="224"/>
    </location>
</feature>
<dbReference type="InterPro" id="IPR007016">
    <property type="entry name" value="O-antigen_ligase-rel_domated"/>
</dbReference>
<feature type="transmembrane region" description="Helical" evidence="5">
    <location>
        <begin position="89"/>
        <end position="112"/>
    </location>
</feature>
<keyword evidence="4 5" id="KW-0472">Membrane</keyword>
<dbReference type="STRING" id="1618481.US54_C0068G0010"/>
<evidence type="ECO:0000313" key="7">
    <source>
        <dbReference type="EMBL" id="KKQ36421.1"/>
    </source>
</evidence>
<feature type="transmembrane region" description="Helical" evidence="5">
    <location>
        <begin position="119"/>
        <end position="140"/>
    </location>
</feature>
<keyword evidence="3 5" id="KW-1133">Transmembrane helix</keyword>
<sequence length="390" mass="45074">MIRFVKLLFYCTLALYGFGQLGRIHLPDQPIYFYAYELGMAIMTIVLMIQYKTAPLKNYSIKHPIILFFVWMEVTLFISYMSYTQYENIIAFLYAFRLIAYGVFFGYFVYYVKLTNLKLFFPITITIIWFFLSSFLQYILYPNIGNIAYLGWDPHVFRVVGVFLDPPIAAGIFFLSGWFLAEQLFQKKIQKRALSVLLLTGILIILTYSRGAILALFGVMVLYGLVQKKYLGTVLSVVTIVVLVLLIPKAHTESINLLRTTSITARITDYSKGIEIWRKNPIFGIGYNHIRFEKEKYIDEVFVEDYNPSHGIASFHSSFLNVLATGGVVGLSLFVYLILFFARRNQFTLICIGFLSILSLFDNVFLHPFIIFFLCVLFIADIQSSRAYRT</sequence>
<dbReference type="AlphaFoldDB" id="A0A0G0K705"/>
<dbReference type="EMBL" id="LBTJ01000068">
    <property type="protein sequence ID" value="KKQ36421.1"/>
    <property type="molecule type" value="Genomic_DNA"/>
</dbReference>
<proteinExistence type="predicted"/>
<organism evidence="7 8">
    <name type="scientific">Candidatus Roizmanbacteria bacterium GW2011_GWA2_37_7</name>
    <dbReference type="NCBI Taxonomy" id="1618481"/>
    <lineage>
        <taxon>Bacteria</taxon>
        <taxon>Candidatus Roizmaniibacteriota</taxon>
    </lineage>
</organism>
<feature type="transmembrane region" description="Helical" evidence="5">
    <location>
        <begin position="319"/>
        <end position="341"/>
    </location>
</feature>
<comment type="subcellular location">
    <subcellularLocation>
        <location evidence="1">Membrane</location>
        <topology evidence="1">Multi-pass membrane protein</topology>
    </subcellularLocation>
</comment>
<protein>
    <recommendedName>
        <fullName evidence="6">O-antigen ligase-related domain-containing protein</fullName>
    </recommendedName>
</protein>
<evidence type="ECO:0000259" key="6">
    <source>
        <dbReference type="Pfam" id="PF04932"/>
    </source>
</evidence>
<dbReference type="Proteomes" id="UP000034471">
    <property type="component" value="Unassembled WGS sequence"/>
</dbReference>